<gene>
    <name evidence="3" type="ORF">ACFQGD_11000</name>
</gene>
<evidence type="ECO:0000313" key="3">
    <source>
        <dbReference type="EMBL" id="MFC6867677.1"/>
    </source>
</evidence>
<dbReference type="Proteomes" id="UP001596337">
    <property type="component" value="Unassembled WGS sequence"/>
</dbReference>
<feature type="domain" description="pPIWI-RE three-gene island" evidence="2">
    <location>
        <begin position="10"/>
        <end position="159"/>
    </location>
</feature>
<keyword evidence="4" id="KW-1185">Reference proteome</keyword>
<feature type="domain" description="REase associating with pPIWI RE" evidence="1">
    <location>
        <begin position="278"/>
        <end position="379"/>
    </location>
</feature>
<reference evidence="4" key="1">
    <citation type="journal article" date="2019" name="Int. J. Syst. Evol. Microbiol.">
        <title>The Global Catalogue of Microorganisms (GCM) 10K type strain sequencing project: providing services to taxonomists for standard genome sequencing and annotation.</title>
        <authorList>
            <consortium name="The Broad Institute Genomics Platform"/>
            <consortium name="The Broad Institute Genome Sequencing Center for Infectious Disease"/>
            <person name="Wu L."/>
            <person name="Ma J."/>
        </authorList>
    </citation>
    <scope>NUCLEOTIDE SEQUENCE [LARGE SCALE GENOMIC DNA]</scope>
    <source>
        <strain evidence="4">KCTC 32255</strain>
    </source>
</reference>
<dbReference type="RefSeq" id="WP_345399473.1">
    <property type="nucleotide sequence ID" value="NZ_BAABLA010000089.1"/>
</dbReference>
<evidence type="ECO:0000313" key="4">
    <source>
        <dbReference type="Proteomes" id="UP001596337"/>
    </source>
</evidence>
<dbReference type="InterPro" id="IPR041191">
    <property type="entry name" value="pPIWI_RE_Y"/>
</dbReference>
<accession>A0ABW2BZG8</accession>
<evidence type="ECO:0000259" key="2">
    <source>
        <dbReference type="Pfam" id="PF18156"/>
    </source>
</evidence>
<dbReference type="Pfam" id="PF18154">
    <property type="entry name" value="pPIWI_RE_REase"/>
    <property type="match status" value="1"/>
</dbReference>
<dbReference type="InterPro" id="IPR040828">
    <property type="entry name" value="pPIWI_RE_REase"/>
</dbReference>
<comment type="caution">
    <text evidence="3">The sequence shown here is derived from an EMBL/GenBank/DDBJ whole genome shotgun (WGS) entry which is preliminary data.</text>
</comment>
<name>A0ABW2BZG8_9PSEU</name>
<organism evidence="3 4">
    <name type="scientific">Haloechinothrix salitolerans</name>
    <dbReference type="NCBI Taxonomy" id="926830"/>
    <lineage>
        <taxon>Bacteria</taxon>
        <taxon>Bacillati</taxon>
        <taxon>Actinomycetota</taxon>
        <taxon>Actinomycetes</taxon>
        <taxon>Pseudonocardiales</taxon>
        <taxon>Pseudonocardiaceae</taxon>
        <taxon>Haloechinothrix</taxon>
    </lineage>
</organism>
<sequence>MLETYGRRGAVATAALRSAVAWSRRREEQRAWREVARMTGVIMHAFGPGAGPSTPAELVAMLHRPLGELLPAAGEPSVLDTVVLLGADGVLSDEAMEIACDYTQALFDADADPATEWLPRWAWQRGEQVERQLFQSLVQAGGQAVYTASRRFVVERPAGDMRALIEERTTSARFAGARQVADYIEIPVDRQFRFSSGEDGACWWPCPVCLWPMRVRQPEVRCSYGPHEARFRLLDGTSGAPPGLVKISTSRGAPPRPLPVAGARCVDPAVWRFITVPGVPEVALERLEQRFSGVTVALWPVKDTFDALVTAPDGRRWAVDVKDHVDARGIVDDPPAAQHVVVPNYRKGQVTQLRRLLPEKSVWTMKSFVRQVGDHVRGGETR</sequence>
<evidence type="ECO:0000259" key="1">
    <source>
        <dbReference type="Pfam" id="PF18154"/>
    </source>
</evidence>
<protein>
    <recommendedName>
        <fullName evidence="5">REase associating with pPIWI RE domain-containing protein</fullName>
    </recommendedName>
</protein>
<proteinExistence type="predicted"/>
<dbReference type="EMBL" id="JBHSXX010000001">
    <property type="protein sequence ID" value="MFC6867677.1"/>
    <property type="molecule type" value="Genomic_DNA"/>
</dbReference>
<dbReference type="Pfam" id="PF18156">
    <property type="entry name" value="pPIWI_RE_Y"/>
    <property type="match status" value="1"/>
</dbReference>
<evidence type="ECO:0008006" key="5">
    <source>
        <dbReference type="Google" id="ProtNLM"/>
    </source>
</evidence>